<dbReference type="Gene3D" id="1.10.10.10">
    <property type="entry name" value="Winged helix-like DNA-binding domain superfamily/Winged helix DNA-binding domain"/>
    <property type="match status" value="1"/>
</dbReference>
<dbReference type="InterPro" id="IPR016032">
    <property type="entry name" value="Sig_transdc_resp-reg_C-effctor"/>
</dbReference>
<dbReference type="AlphaFoldDB" id="A0A941EM76"/>
<reference evidence="2" key="1">
    <citation type="submission" date="2021-04" db="EMBL/GenBank/DDBJ databases">
        <title>Genome based classification of Actinospica acidithermotolerans sp. nov., an actinobacterium isolated from an Indonesian hot spring.</title>
        <authorList>
            <person name="Kusuma A.B."/>
            <person name="Putra K.E."/>
            <person name="Nafisah S."/>
            <person name="Loh J."/>
            <person name="Nouioui I."/>
            <person name="Goodfellow M."/>
        </authorList>
    </citation>
    <scope>NUCLEOTIDE SEQUENCE</scope>
    <source>
        <strain evidence="2">CSCA 57</strain>
    </source>
</reference>
<dbReference type="SMART" id="SM00421">
    <property type="entry name" value="HTH_LUXR"/>
    <property type="match status" value="1"/>
</dbReference>
<dbReference type="GO" id="GO:0006355">
    <property type="term" value="P:regulation of DNA-templated transcription"/>
    <property type="evidence" value="ECO:0007669"/>
    <property type="project" value="InterPro"/>
</dbReference>
<dbReference type="Proteomes" id="UP000675781">
    <property type="component" value="Unassembled WGS sequence"/>
</dbReference>
<dbReference type="InterPro" id="IPR036388">
    <property type="entry name" value="WH-like_DNA-bd_sf"/>
</dbReference>
<dbReference type="GO" id="GO:0003677">
    <property type="term" value="F:DNA binding"/>
    <property type="evidence" value="ECO:0007669"/>
    <property type="project" value="InterPro"/>
</dbReference>
<evidence type="ECO:0000313" key="3">
    <source>
        <dbReference type="Proteomes" id="UP000675781"/>
    </source>
</evidence>
<dbReference type="SUPFAM" id="SSF46894">
    <property type="entry name" value="C-terminal effector domain of the bipartite response regulators"/>
    <property type="match status" value="1"/>
</dbReference>
<organism evidence="2 3">
    <name type="scientific">Actinospica durhamensis</name>
    <dbReference type="NCBI Taxonomy" id="1508375"/>
    <lineage>
        <taxon>Bacteria</taxon>
        <taxon>Bacillati</taxon>
        <taxon>Actinomycetota</taxon>
        <taxon>Actinomycetes</taxon>
        <taxon>Catenulisporales</taxon>
        <taxon>Actinospicaceae</taxon>
        <taxon>Actinospica</taxon>
    </lineage>
</organism>
<sequence>MQGVEIESLIGQLVEGQEELLKALGVAKVDERADGSRATGVVRLLTEQTQIDAQVRVSRSEVLILASPGDLRRPLAEEVLRLALNTLARGVPCRVLLHPAACTDGWIGHCAEQMLALGAEVRTIDAVFDPLVLIDRELVLILDESGRDGALQVREPAVVKFLGRFASILWAGSEPVFPPTAADAAPVPAAAAARTVIVSLLADGAPDKIIAKRLGISHRSVQAHVAELRDEFGARSRFQLGYLMGRFGQQIAAVGLEGAEAVSALPVR</sequence>
<dbReference type="RefSeq" id="WP_212527990.1">
    <property type="nucleotide sequence ID" value="NZ_JAGSOG010000031.1"/>
</dbReference>
<dbReference type="InterPro" id="IPR000792">
    <property type="entry name" value="Tscrpt_reg_LuxR_C"/>
</dbReference>
<evidence type="ECO:0000259" key="1">
    <source>
        <dbReference type="SMART" id="SM00421"/>
    </source>
</evidence>
<name>A0A941EM76_9ACTN</name>
<protein>
    <submittedName>
        <fullName evidence="2">Helix-turn-helix transcriptional regulator</fullName>
    </submittedName>
</protein>
<comment type="caution">
    <text evidence="2">The sequence shown here is derived from an EMBL/GenBank/DDBJ whole genome shotgun (WGS) entry which is preliminary data.</text>
</comment>
<accession>A0A941EM76</accession>
<dbReference type="Pfam" id="PF00196">
    <property type="entry name" value="GerE"/>
    <property type="match status" value="1"/>
</dbReference>
<dbReference type="EMBL" id="JAGSOG010000031">
    <property type="protein sequence ID" value="MBR7833468.1"/>
    <property type="molecule type" value="Genomic_DNA"/>
</dbReference>
<feature type="domain" description="HTH luxR-type" evidence="1">
    <location>
        <begin position="197"/>
        <end position="244"/>
    </location>
</feature>
<evidence type="ECO:0000313" key="2">
    <source>
        <dbReference type="EMBL" id="MBR7833468.1"/>
    </source>
</evidence>
<keyword evidence="3" id="KW-1185">Reference proteome</keyword>
<proteinExistence type="predicted"/>
<gene>
    <name evidence="2" type="ORF">KDL01_09340</name>
</gene>